<gene>
    <name evidence="2" type="ORF">V6N12_061748</name>
</gene>
<sequence length="82" mass="9270">MVLVVVLSENFLAFNRKRRLREDQNLWAASAPPQIGSSPESEPPTSGETDSSTAVELELDLDRVHHHLRWLIHHLGLIVHSL</sequence>
<name>A0ABR2DYJ1_9ROSI</name>
<keyword evidence="3" id="KW-1185">Reference proteome</keyword>
<feature type="region of interest" description="Disordered" evidence="1">
    <location>
        <begin position="29"/>
        <end position="53"/>
    </location>
</feature>
<evidence type="ECO:0000313" key="2">
    <source>
        <dbReference type="EMBL" id="KAK8548844.1"/>
    </source>
</evidence>
<dbReference type="EMBL" id="JBBPBM010000021">
    <property type="protein sequence ID" value="KAK8548844.1"/>
    <property type="molecule type" value="Genomic_DNA"/>
</dbReference>
<evidence type="ECO:0000313" key="3">
    <source>
        <dbReference type="Proteomes" id="UP001472677"/>
    </source>
</evidence>
<evidence type="ECO:0000256" key="1">
    <source>
        <dbReference type="SAM" id="MobiDB-lite"/>
    </source>
</evidence>
<proteinExistence type="predicted"/>
<organism evidence="2 3">
    <name type="scientific">Hibiscus sabdariffa</name>
    <name type="common">roselle</name>
    <dbReference type="NCBI Taxonomy" id="183260"/>
    <lineage>
        <taxon>Eukaryota</taxon>
        <taxon>Viridiplantae</taxon>
        <taxon>Streptophyta</taxon>
        <taxon>Embryophyta</taxon>
        <taxon>Tracheophyta</taxon>
        <taxon>Spermatophyta</taxon>
        <taxon>Magnoliopsida</taxon>
        <taxon>eudicotyledons</taxon>
        <taxon>Gunneridae</taxon>
        <taxon>Pentapetalae</taxon>
        <taxon>rosids</taxon>
        <taxon>malvids</taxon>
        <taxon>Malvales</taxon>
        <taxon>Malvaceae</taxon>
        <taxon>Malvoideae</taxon>
        <taxon>Hibiscus</taxon>
    </lineage>
</organism>
<comment type="caution">
    <text evidence="2">The sequence shown here is derived from an EMBL/GenBank/DDBJ whole genome shotgun (WGS) entry which is preliminary data.</text>
</comment>
<reference evidence="2 3" key="1">
    <citation type="journal article" date="2024" name="G3 (Bethesda)">
        <title>Genome assembly of Hibiscus sabdariffa L. provides insights into metabolisms of medicinal natural products.</title>
        <authorList>
            <person name="Kim T."/>
        </authorList>
    </citation>
    <scope>NUCLEOTIDE SEQUENCE [LARGE SCALE GENOMIC DNA]</scope>
    <source>
        <strain evidence="2">TK-2024</strain>
        <tissue evidence="2">Old leaves</tissue>
    </source>
</reference>
<protein>
    <submittedName>
        <fullName evidence="2">Uncharacterized protein</fullName>
    </submittedName>
</protein>
<accession>A0ABR2DYJ1</accession>
<dbReference type="Proteomes" id="UP001472677">
    <property type="component" value="Unassembled WGS sequence"/>
</dbReference>
<feature type="compositionally biased region" description="Low complexity" evidence="1">
    <location>
        <begin position="36"/>
        <end position="53"/>
    </location>
</feature>